<name>A0A0D7CTY1_9ACTN</name>
<evidence type="ECO:0000313" key="2">
    <source>
        <dbReference type="EMBL" id="KIZ19683.1"/>
    </source>
</evidence>
<keyword evidence="1" id="KW-0472">Membrane</keyword>
<feature type="transmembrane region" description="Helical" evidence="1">
    <location>
        <begin position="41"/>
        <end position="64"/>
    </location>
</feature>
<dbReference type="EMBL" id="JRKI01000002">
    <property type="protein sequence ID" value="KIZ19683.1"/>
    <property type="molecule type" value="Genomic_DNA"/>
</dbReference>
<keyword evidence="3" id="KW-1185">Reference proteome</keyword>
<keyword evidence="1" id="KW-0812">Transmembrane</keyword>
<keyword evidence="1" id="KW-1133">Transmembrane helix</keyword>
<evidence type="ECO:0000313" key="3">
    <source>
        <dbReference type="Proteomes" id="UP000032458"/>
    </source>
</evidence>
<dbReference type="AlphaFoldDB" id="A0A0D7CTY1"/>
<comment type="caution">
    <text evidence="2">The sequence shown here is derived from an EMBL/GenBank/DDBJ whole genome shotgun (WGS) entry which is preliminary data.</text>
</comment>
<gene>
    <name evidence="2" type="ORF">SNA_00395</name>
</gene>
<reference evidence="2 3" key="1">
    <citation type="submission" date="2014-09" db="EMBL/GenBank/DDBJ databases">
        <title>Draft genome sequence of Streptomyces natalensis ATCC 27448, producer of the antifungal pimaricin.</title>
        <authorList>
            <person name="Mendes M.V."/>
            <person name="Beites T."/>
            <person name="Pires S."/>
            <person name="Santos C.L."/>
            <person name="Moradas-Ferreira P."/>
        </authorList>
    </citation>
    <scope>NUCLEOTIDE SEQUENCE [LARGE SCALE GENOMIC DNA]</scope>
    <source>
        <strain evidence="2 3">ATCC 27448</strain>
    </source>
</reference>
<dbReference type="Proteomes" id="UP000032458">
    <property type="component" value="Unassembled WGS sequence"/>
</dbReference>
<sequence length="65" mass="6527">MESGPEVFAGAAFALFGAALLLWTGVCLRTGAPVAEGTGRVVGPVTALLFGAVFLGAGCWMLTLL</sequence>
<dbReference type="RefSeq" id="WP_030065688.1">
    <property type="nucleotide sequence ID" value="NZ_JRKI01000002.1"/>
</dbReference>
<evidence type="ECO:0000256" key="1">
    <source>
        <dbReference type="SAM" id="Phobius"/>
    </source>
</evidence>
<accession>A0A0D7CTY1</accession>
<protein>
    <submittedName>
        <fullName evidence="2">Uncharacterized protein</fullName>
    </submittedName>
</protein>
<proteinExistence type="predicted"/>
<organism evidence="2 3">
    <name type="scientific">Streptomyces natalensis ATCC 27448</name>
    <dbReference type="NCBI Taxonomy" id="1240678"/>
    <lineage>
        <taxon>Bacteria</taxon>
        <taxon>Bacillati</taxon>
        <taxon>Actinomycetota</taxon>
        <taxon>Actinomycetes</taxon>
        <taxon>Kitasatosporales</taxon>
        <taxon>Streptomycetaceae</taxon>
        <taxon>Streptomyces</taxon>
    </lineage>
</organism>
<dbReference type="PATRIC" id="fig|1240678.4.peg.90"/>